<dbReference type="InterPro" id="IPR001736">
    <property type="entry name" value="PLipase_D/transphosphatidylase"/>
</dbReference>
<dbReference type="Pfam" id="PF13091">
    <property type="entry name" value="PLDc_2"/>
    <property type="match status" value="2"/>
</dbReference>
<dbReference type="PROSITE" id="PS50035">
    <property type="entry name" value="PLD"/>
    <property type="match status" value="2"/>
</dbReference>
<proteinExistence type="predicted"/>
<dbReference type="GO" id="GO:0030572">
    <property type="term" value="F:phosphatidyltransferase activity"/>
    <property type="evidence" value="ECO:0007669"/>
    <property type="project" value="UniProtKB-ARBA"/>
</dbReference>
<dbReference type="SMART" id="SM00155">
    <property type="entry name" value="PLDc"/>
    <property type="match status" value="2"/>
</dbReference>
<protein>
    <recommendedName>
        <fullName evidence="1">PLD phosphodiesterase domain-containing protein</fullName>
    </recommendedName>
</protein>
<dbReference type="InterPro" id="IPR025202">
    <property type="entry name" value="PLD-like_dom"/>
</dbReference>
<feature type="domain" description="PLD phosphodiesterase" evidence="1">
    <location>
        <begin position="455"/>
        <end position="477"/>
    </location>
</feature>
<feature type="domain" description="PLD phosphodiesterase" evidence="1">
    <location>
        <begin position="179"/>
        <end position="206"/>
    </location>
</feature>
<dbReference type="OrthoDB" id="2958217at2759"/>
<dbReference type="PANTHER" id="PTHR21248">
    <property type="entry name" value="CARDIOLIPIN SYNTHASE"/>
    <property type="match status" value="1"/>
</dbReference>
<name>A0A420Y853_9PEZI</name>
<dbReference type="CDD" id="cd00138">
    <property type="entry name" value="PLDc_SF"/>
    <property type="match status" value="1"/>
</dbReference>
<dbReference type="EMBL" id="QVQW01000035">
    <property type="protein sequence ID" value="RKU44033.1"/>
    <property type="molecule type" value="Genomic_DNA"/>
</dbReference>
<reference evidence="2 3" key="1">
    <citation type="submission" date="2018-08" db="EMBL/GenBank/DDBJ databases">
        <title>Draft genome of the lignicolous fungus Coniochaeta pulveracea.</title>
        <authorList>
            <person name="Borstlap C.J."/>
            <person name="De Witt R.N."/>
            <person name="Botha A."/>
            <person name="Volschenk H."/>
        </authorList>
    </citation>
    <scope>NUCLEOTIDE SEQUENCE [LARGE SCALE GENOMIC DNA]</scope>
    <source>
        <strain evidence="2 3">CAB683</strain>
    </source>
</reference>
<dbReference type="STRING" id="177199.A0A420Y853"/>
<dbReference type="SUPFAM" id="SSF56024">
    <property type="entry name" value="Phospholipase D/nuclease"/>
    <property type="match status" value="2"/>
</dbReference>
<gene>
    <name evidence="2" type="ORF">DL546_004997</name>
</gene>
<comment type="caution">
    <text evidence="2">The sequence shown here is derived from an EMBL/GenBank/DDBJ whole genome shotgun (WGS) entry which is preliminary data.</text>
</comment>
<evidence type="ECO:0000259" key="1">
    <source>
        <dbReference type="PROSITE" id="PS50035"/>
    </source>
</evidence>
<dbReference type="Proteomes" id="UP000275385">
    <property type="component" value="Unassembled WGS sequence"/>
</dbReference>
<evidence type="ECO:0000313" key="2">
    <source>
        <dbReference type="EMBL" id="RKU44033.1"/>
    </source>
</evidence>
<keyword evidence="3" id="KW-1185">Reference proteome</keyword>
<dbReference type="AlphaFoldDB" id="A0A420Y853"/>
<sequence>MNAFPSFARTLLGNLQAKQLAASKLEHGGETELPRYDVLNDVDVDVLVSKSDPVAFQLGTGASIYTTTLLPAILQAKSEIVLVTCFWAASKTRSALAQALESLALARKSWIERGHSLQPLNVHICFSSRSVFQKLFHTTSQDGYEYPPSSWTNTLGLPPAELLEVAGLRLRVKTLFLLPFSVMHPKFVIVDRQRAFIPSCNVSWEAWLEGCVEFQGAAVTGLLDFFSRTWKMDDRINTPGPIDTGSPSPEPTVAPPNAVVSPAHHVLRFSSTLSGTPTVLLPSSHHRNPQFRPFPWQSAPCPPSTPLNVAVLQLINESRHNIYIQTPNLTCEPVICALLGALRRGVDVTIVTSRNMMLLEQLVTAGTTTNWCIRSLLRRYRSFCAETQWPAKKGKGGAGGYRLVVDSPRVHASDVDLEGQHPHAGRLRICYFRPSQVASSEPDGVDASEEPVHSHLKLTIVDGAYTVLGSGNMDRASWYTSQELGILFEGREFADGVISSVNQVLKGRLDVVFDNRDV</sequence>
<accession>A0A420Y853</accession>
<organism evidence="2 3">
    <name type="scientific">Coniochaeta pulveracea</name>
    <dbReference type="NCBI Taxonomy" id="177199"/>
    <lineage>
        <taxon>Eukaryota</taxon>
        <taxon>Fungi</taxon>
        <taxon>Dikarya</taxon>
        <taxon>Ascomycota</taxon>
        <taxon>Pezizomycotina</taxon>
        <taxon>Sordariomycetes</taxon>
        <taxon>Sordariomycetidae</taxon>
        <taxon>Coniochaetales</taxon>
        <taxon>Coniochaetaceae</taxon>
        <taxon>Coniochaeta</taxon>
    </lineage>
</organism>
<evidence type="ECO:0000313" key="3">
    <source>
        <dbReference type="Proteomes" id="UP000275385"/>
    </source>
</evidence>
<dbReference type="Gene3D" id="3.30.870.10">
    <property type="entry name" value="Endonuclease Chain A"/>
    <property type="match status" value="2"/>
</dbReference>
<dbReference type="GO" id="GO:0032049">
    <property type="term" value="P:cardiolipin biosynthetic process"/>
    <property type="evidence" value="ECO:0007669"/>
    <property type="project" value="UniProtKB-ARBA"/>
</dbReference>
<dbReference type="PANTHER" id="PTHR21248:SF11">
    <property type="entry name" value="PLD PHOSPHODIESTERASE DOMAIN-CONTAINING PROTEIN"/>
    <property type="match status" value="1"/>
</dbReference>